<accession>A0ABD0P4C1</accession>
<comment type="caution">
    <text evidence="2">The sequence shown here is derived from an EMBL/GenBank/DDBJ whole genome shotgun (WGS) entry which is preliminary data.</text>
</comment>
<gene>
    <name evidence="2" type="ORF">M9458_036912</name>
</gene>
<sequence length="320" mass="34727">LAAYIEWVLVSCRSSSTVDIADDDTCPTHDPVRSQPSPRSAESQSQRMRQVRDPATELTTGENDERSSTHGNITEGELSLQLGQMDLIDFFTDIYADMPPLIPPSSELSVDPEPSVCPDLSACLDFPRTFPLLPHPCHLCLLTAPLLTLSPPSVPVSFSDVAGVSLVSTFSLRVLDSASALRSSGSWLPRLHRHLSGHQLHRAPSFLRLRLDWLSTRHRLRTPTPQSSVAPAPPWSPEPCTPPWLSGSSVSPGLVGSPSAPRAPHPLAAPPLVKPFLHHGSSLRQLRCGPPSWLRPRSRLASPAPGPFCLHPGSSLHCHH</sequence>
<dbReference type="AlphaFoldDB" id="A0ABD0P4C1"/>
<feature type="region of interest" description="Disordered" evidence="1">
    <location>
        <begin position="19"/>
        <end position="73"/>
    </location>
</feature>
<feature type="non-terminal residue" evidence="2">
    <location>
        <position position="1"/>
    </location>
</feature>
<organism evidence="2 3">
    <name type="scientific">Cirrhinus mrigala</name>
    <name type="common">Mrigala</name>
    <dbReference type="NCBI Taxonomy" id="683832"/>
    <lineage>
        <taxon>Eukaryota</taxon>
        <taxon>Metazoa</taxon>
        <taxon>Chordata</taxon>
        <taxon>Craniata</taxon>
        <taxon>Vertebrata</taxon>
        <taxon>Euteleostomi</taxon>
        <taxon>Actinopterygii</taxon>
        <taxon>Neopterygii</taxon>
        <taxon>Teleostei</taxon>
        <taxon>Ostariophysi</taxon>
        <taxon>Cypriniformes</taxon>
        <taxon>Cyprinidae</taxon>
        <taxon>Labeoninae</taxon>
        <taxon>Labeonini</taxon>
        <taxon>Cirrhinus</taxon>
    </lineage>
</organism>
<protein>
    <submittedName>
        <fullName evidence="2">Uncharacterized protein</fullName>
    </submittedName>
</protein>
<evidence type="ECO:0000313" key="3">
    <source>
        <dbReference type="Proteomes" id="UP001529510"/>
    </source>
</evidence>
<keyword evidence="3" id="KW-1185">Reference proteome</keyword>
<feature type="non-terminal residue" evidence="2">
    <location>
        <position position="320"/>
    </location>
</feature>
<name>A0ABD0P4C1_CIRMR</name>
<proteinExistence type="predicted"/>
<evidence type="ECO:0000313" key="2">
    <source>
        <dbReference type="EMBL" id="KAL0168690.1"/>
    </source>
</evidence>
<evidence type="ECO:0000256" key="1">
    <source>
        <dbReference type="SAM" id="MobiDB-lite"/>
    </source>
</evidence>
<dbReference type="EMBL" id="JAMKFB020000018">
    <property type="protein sequence ID" value="KAL0168690.1"/>
    <property type="molecule type" value="Genomic_DNA"/>
</dbReference>
<dbReference type="Proteomes" id="UP001529510">
    <property type="component" value="Unassembled WGS sequence"/>
</dbReference>
<feature type="compositionally biased region" description="Polar residues" evidence="1">
    <location>
        <begin position="34"/>
        <end position="48"/>
    </location>
</feature>
<reference evidence="2 3" key="1">
    <citation type="submission" date="2024-05" db="EMBL/GenBank/DDBJ databases">
        <title>Genome sequencing and assembly of Indian major carp, Cirrhinus mrigala (Hamilton, 1822).</title>
        <authorList>
            <person name="Mohindra V."/>
            <person name="Chowdhury L.M."/>
            <person name="Lal K."/>
            <person name="Jena J.K."/>
        </authorList>
    </citation>
    <scope>NUCLEOTIDE SEQUENCE [LARGE SCALE GENOMIC DNA]</scope>
    <source>
        <strain evidence="2">CM1030</strain>
        <tissue evidence="2">Blood</tissue>
    </source>
</reference>